<dbReference type="SUPFAM" id="SSF54826">
    <property type="entry name" value="Enolase N-terminal domain-like"/>
    <property type="match status" value="1"/>
</dbReference>
<dbReference type="RefSeq" id="WP_071971859.1">
    <property type="nucleotide sequence ID" value="NZ_CP018076.1"/>
</dbReference>
<evidence type="ECO:0000313" key="6">
    <source>
        <dbReference type="Proteomes" id="UP000181897"/>
    </source>
</evidence>
<protein>
    <submittedName>
        <fullName evidence="5">Mandelate racemase</fullName>
    </submittedName>
</protein>
<feature type="domain" description="Mandelate racemase/muconate lactonizing enzyme C-terminal" evidence="4">
    <location>
        <begin position="144"/>
        <end position="254"/>
    </location>
</feature>
<evidence type="ECO:0000313" key="5">
    <source>
        <dbReference type="EMBL" id="APE43526.1"/>
    </source>
</evidence>
<proteinExistence type="predicted"/>
<dbReference type="PANTHER" id="PTHR13794:SF58">
    <property type="entry name" value="MITOCHONDRIAL ENOLASE SUPERFAMILY MEMBER 1"/>
    <property type="match status" value="1"/>
</dbReference>
<evidence type="ECO:0000256" key="1">
    <source>
        <dbReference type="ARBA" id="ARBA00001946"/>
    </source>
</evidence>
<dbReference type="InterPro" id="IPR046945">
    <property type="entry name" value="RHMD-like"/>
</dbReference>
<dbReference type="InterPro" id="IPR013341">
    <property type="entry name" value="Mandelate_racemase_N_dom"/>
</dbReference>
<dbReference type="STRING" id="1917485.BOO69_08965"/>
<dbReference type="OrthoDB" id="9802699at2"/>
<name>A0A1J0WHC0_9RHOB</name>
<dbReference type="Pfam" id="PF02746">
    <property type="entry name" value="MR_MLE_N"/>
    <property type="match status" value="1"/>
</dbReference>
<reference evidence="5 6" key="1">
    <citation type="submission" date="2016-11" db="EMBL/GenBank/DDBJ databases">
        <title>Complete genome sequence of Sulfitobacter sp. AM1-D1, a toxic bacteria associated with marine dinoflagellate Alexandrium minutum in East China Sea.</title>
        <authorList>
            <person name="Yang Q."/>
            <person name="Zhang X."/>
            <person name="Tian X."/>
        </authorList>
    </citation>
    <scope>NUCLEOTIDE SEQUENCE [LARGE SCALE GENOMIC DNA]</scope>
    <source>
        <strain evidence="5 6">AM1-D1</strain>
    </source>
</reference>
<evidence type="ECO:0000259" key="4">
    <source>
        <dbReference type="SMART" id="SM00922"/>
    </source>
</evidence>
<comment type="cofactor">
    <cofactor evidence="1">
        <name>Mg(2+)</name>
        <dbReference type="ChEBI" id="CHEBI:18420"/>
    </cofactor>
</comment>
<dbReference type="Gene3D" id="3.30.390.10">
    <property type="entry name" value="Enolase-like, N-terminal domain"/>
    <property type="match status" value="1"/>
</dbReference>
<keyword evidence="6" id="KW-1185">Reference proteome</keyword>
<keyword evidence="3" id="KW-0460">Magnesium</keyword>
<dbReference type="InterPro" id="IPR029065">
    <property type="entry name" value="Enolase_C-like"/>
</dbReference>
<keyword evidence="2" id="KW-0479">Metal-binding</keyword>
<dbReference type="InterPro" id="IPR013342">
    <property type="entry name" value="Mandelate_racemase_C"/>
</dbReference>
<dbReference type="SFLD" id="SFLDS00001">
    <property type="entry name" value="Enolase"/>
    <property type="match status" value="1"/>
</dbReference>
<dbReference type="InterPro" id="IPR029017">
    <property type="entry name" value="Enolase-like_N"/>
</dbReference>
<dbReference type="GO" id="GO:0000287">
    <property type="term" value="F:magnesium ion binding"/>
    <property type="evidence" value="ECO:0007669"/>
    <property type="project" value="TreeGrafter"/>
</dbReference>
<dbReference type="SMART" id="SM00922">
    <property type="entry name" value="MR_MLE"/>
    <property type="match status" value="1"/>
</dbReference>
<dbReference type="GO" id="GO:0016836">
    <property type="term" value="F:hydro-lyase activity"/>
    <property type="evidence" value="ECO:0007669"/>
    <property type="project" value="TreeGrafter"/>
</dbReference>
<dbReference type="CDD" id="cd03316">
    <property type="entry name" value="MR_like"/>
    <property type="match status" value="1"/>
</dbReference>
<dbReference type="KEGG" id="suam:BOO69_08965"/>
<dbReference type="EMBL" id="CP018076">
    <property type="protein sequence ID" value="APE43526.1"/>
    <property type="molecule type" value="Genomic_DNA"/>
</dbReference>
<dbReference type="PANTHER" id="PTHR13794">
    <property type="entry name" value="ENOLASE SUPERFAMILY, MANDELATE RACEMASE"/>
    <property type="match status" value="1"/>
</dbReference>
<dbReference type="SUPFAM" id="SSF51604">
    <property type="entry name" value="Enolase C-terminal domain-like"/>
    <property type="match status" value="1"/>
</dbReference>
<evidence type="ECO:0000256" key="2">
    <source>
        <dbReference type="ARBA" id="ARBA00022723"/>
    </source>
</evidence>
<dbReference type="InterPro" id="IPR036849">
    <property type="entry name" value="Enolase-like_C_sf"/>
</dbReference>
<dbReference type="Pfam" id="PF13378">
    <property type="entry name" value="MR_MLE_C"/>
    <property type="match status" value="1"/>
</dbReference>
<accession>A0A1J0WHC0</accession>
<gene>
    <name evidence="5" type="ORF">BOO69_08965</name>
</gene>
<dbReference type="Proteomes" id="UP000181897">
    <property type="component" value="Chromosome"/>
</dbReference>
<evidence type="ECO:0000256" key="3">
    <source>
        <dbReference type="ARBA" id="ARBA00022842"/>
    </source>
</evidence>
<organism evidence="5 6">
    <name type="scientific">Sulfitobacter alexandrii</name>
    <dbReference type="NCBI Taxonomy" id="1917485"/>
    <lineage>
        <taxon>Bacteria</taxon>
        <taxon>Pseudomonadati</taxon>
        <taxon>Pseudomonadota</taxon>
        <taxon>Alphaproteobacteria</taxon>
        <taxon>Rhodobacterales</taxon>
        <taxon>Roseobacteraceae</taxon>
        <taxon>Sulfitobacter</taxon>
    </lineage>
</organism>
<dbReference type="GO" id="GO:0016052">
    <property type="term" value="P:carbohydrate catabolic process"/>
    <property type="evidence" value="ECO:0007669"/>
    <property type="project" value="TreeGrafter"/>
</dbReference>
<dbReference type="AlphaFoldDB" id="A0A1J0WHC0"/>
<sequence length="386" mass="41590">MNTEIAKVTAYPINIPVDFTIAGARAQTGLSCVVVEIETVDGVVGHGFTAITEEEVVAEAVNAIAAPALKGLNALDRERIAEELYWLMTPRGQTGYASHAVSCIDLALWDILGKVANLPCWALLGGARREVPLYVTFGFGAFDRDQLGDVARHLKAEGTTRFKMVVGHHGLHKRIKGQDLRAILREDIERVRTVRDAIGEEGELYIDANCSLDPSSARWLAERIADCKIAFFEEPVRDNDPAQMAELRRTTGLRIAAGQNEGQLFRFQSLLDAGAVDVLQPNAVICGGLTAAAKVAALAETRNVTLANGGAFPYHNMHLHAGMAHGGLVEWHLVAVEMCKAIFTNLPEADGETLRVPDRPGLGFDLDLAAVKELAKRPLSGGTGKA</sequence>
<dbReference type="Gene3D" id="3.20.20.120">
    <property type="entry name" value="Enolase-like C-terminal domain"/>
    <property type="match status" value="1"/>
</dbReference>